<dbReference type="Pfam" id="PF08873">
    <property type="entry name" value="Phage_Mu_Gp37"/>
    <property type="match status" value="1"/>
</dbReference>
<comment type="caution">
    <text evidence="1">The sequence shown here is derived from an EMBL/GenBank/DDBJ whole genome shotgun (WGS) entry which is preliminary data.</text>
</comment>
<name>A0A0L0GQ01_9ENTR</name>
<keyword evidence="2" id="KW-1185">Reference proteome</keyword>
<proteinExistence type="predicted"/>
<dbReference type="OrthoDB" id="5453249at2"/>
<accession>A0A0L0GQ01</accession>
<evidence type="ECO:0000313" key="1">
    <source>
        <dbReference type="EMBL" id="KNC91105.1"/>
    </source>
</evidence>
<organism evidence="1 2">
    <name type="scientific">Trabulsiella odontotermitis</name>
    <dbReference type="NCBI Taxonomy" id="379893"/>
    <lineage>
        <taxon>Bacteria</taxon>
        <taxon>Pseudomonadati</taxon>
        <taxon>Pseudomonadota</taxon>
        <taxon>Gammaproteobacteria</taxon>
        <taxon>Enterobacterales</taxon>
        <taxon>Enterobacteriaceae</taxon>
        <taxon>Trabulsiella</taxon>
    </lineage>
</organism>
<protein>
    <recommendedName>
        <fullName evidence="3">Mu-like prophage protein gp37</fullName>
    </recommendedName>
</protein>
<dbReference type="RefSeq" id="WP_049857639.1">
    <property type="nucleotide sequence ID" value="NZ_JNGI01000133.1"/>
</dbReference>
<sequence>MITTIEDALCLRLHEGLGLMVSDVVSWDVMTDDLAVILGRLPGAFVTFTGITSSVAHDTRRTRYKVSGRFGVYVADYNLRENEAIRHGGVRLDEPGCYRMVRAVRRLLSGQDLGLNIGCLQPATVRPVTNRVFSEQAVAMYECLFDTTWYEDTLPNRSWPVPPDSDDLPDMDFVRWQGRMDAPVPPHHSTHGAFSIDGEVVAQDIVNHQKTTETSDD</sequence>
<dbReference type="Proteomes" id="UP000037393">
    <property type="component" value="Unassembled WGS sequence"/>
</dbReference>
<dbReference type="InterPro" id="IPR014972">
    <property type="entry name" value="Phage_Mu_Gp37"/>
</dbReference>
<gene>
    <name evidence="1" type="ORF">GM31_02740</name>
</gene>
<reference evidence="1 2" key="1">
    <citation type="journal article" date="2015" name="Appl. Environ. Microbiol.">
        <title>The Enterobacterium Trabulsiella odontotermitis Presents Novel Adaptations Related to Its Association with Fungus-Growing Termites.</title>
        <authorList>
            <person name="Sapountzis P."/>
            <person name="Gruntjes T."/>
            <person name="Otani S."/>
            <person name="Estevez J."/>
            <person name="da Costa R.R."/>
            <person name="Plunkett G.3rd."/>
            <person name="Perna N.T."/>
            <person name="Poulsen M."/>
        </authorList>
    </citation>
    <scope>NUCLEOTIDE SEQUENCE [LARGE SCALE GENOMIC DNA]</scope>
    <source>
        <strain evidence="1 2">12</strain>
    </source>
</reference>
<dbReference type="AlphaFoldDB" id="A0A0L0GQ01"/>
<dbReference type="PATRIC" id="fig|379893.4.peg.567"/>
<dbReference type="EMBL" id="JNGI01000133">
    <property type="protein sequence ID" value="KNC91105.1"/>
    <property type="molecule type" value="Genomic_DNA"/>
</dbReference>
<evidence type="ECO:0008006" key="3">
    <source>
        <dbReference type="Google" id="ProtNLM"/>
    </source>
</evidence>
<evidence type="ECO:0000313" key="2">
    <source>
        <dbReference type="Proteomes" id="UP000037393"/>
    </source>
</evidence>